<dbReference type="AlphaFoldDB" id="A0A6J0JUA3"/>
<protein>
    <submittedName>
        <fullName evidence="3">Pentatricopeptide repeat-containing protein At2g27800, mitochondrial-like</fullName>
    </submittedName>
</protein>
<name>A0A6J0JUA3_RAPSA</name>
<accession>A0A6J0JUA3</accession>
<dbReference type="RefSeq" id="XP_018438319.1">
    <property type="nucleotide sequence ID" value="XM_018582817.2"/>
</dbReference>
<proteinExistence type="predicted"/>
<reference evidence="3" key="2">
    <citation type="submission" date="2025-08" db="UniProtKB">
        <authorList>
            <consortium name="RefSeq"/>
        </authorList>
    </citation>
    <scope>IDENTIFICATION</scope>
    <source>
        <tissue evidence="3">Leaf</tissue>
    </source>
</reference>
<feature type="compositionally biased region" description="Polar residues" evidence="1">
    <location>
        <begin position="1"/>
        <end position="13"/>
    </location>
</feature>
<sequence length="104" mass="11300">MAATSIASRSSLGSILRTATRRRSLISPRPRISSVPNPNPNSSSPSPPLRQTRIEASSLPRFVRREVSTHQPFHSVVAAACLVSKLPSDLTSYQGRFANYVSPI</sequence>
<evidence type="ECO:0000313" key="2">
    <source>
        <dbReference type="Proteomes" id="UP000504610"/>
    </source>
</evidence>
<dbReference type="OrthoDB" id="1928532at2759"/>
<evidence type="ECO:0000313" key="3">
    <source>
        <dbReference type="RefSeq" id="XP_018438319.1"/>
    </source>
</evidence>
<dbReference type="GeneID" id="108810730"/>
<dbReference type="KEGG" id="rsz:108810730"/>
<keyword evidence="2" id="KW-1185">Reference proteome</keyword>
<gene>
    <name evidence="3" type="primary">LOC108810730</name>
</gene>
<feature type="compositionally biased region" description="Low complexity" evidence="1">
    <location>
        <begin position="25"/>
        <end position="44"/>
    </location>
</feature>
<reference evidence="2" key="1">
    <citation type="journal article" date="2019" name="Database">
        <title>The radish genome database (RadishGD): an integrated information resource for radish genomics.</title>
        <authorList>
            <person name="Yu H.J."/>
            <person name="Baek S."/>
            <person name="Lee Y.J."/>
            <person name="Cho A."/>
            <person name="Mun J.H."/>
        </authorList>
    </citation>
    <scope>NUCLEOTIDE SEQUENCE [LARGE SCALE GENOMIC DNA]</scope>
    <source>
        <strain evidence="2">cv. WK10039</strain>
    </source>
</reference>
<evidence type="ECO:0000256" key="1">
    <source>
        <dbReference type="SAM" id="MobiDB-lite"/>
    </source>
</evidence>
<dbReference type="Proteomes" id="UP000504610">
    <property type="component" value="Chromosome 6"/>
</dbReference>
<organism evidence="2 3">
    <name type="scientific">Raphanus sativus</name>
    <name type="common">Radish</name>
    <name type="synonym">Raphanus raphanistrum var. sativus</name>
    <dbReference type="NCBI Taxonomy" id="3726"/>
    <lineage>
        <taxon>Eukaryota</taxon>
        <taxon>Viridiplantae</taxon>
        <taxon>Streptophyta</taxon>
        <taxon>Embryophyta</taxon>
        <taxon>Tracheophyta</taxon>
        <taxon>Spermatophyta</taxon>
        <taxon>Magnoliopsida</taxon>
        <taxon>eudicotyledons</taxon>
        <taxon>Gunneridae</taxon>
        <taxon>Pentapetalae</taxon>
        <taxon>rosids</taxon>
        <taxon>malvids</taxon>
        <taxon>Brassicales</taxon>
        <taxon>Brassicaceae</taxon>
        <taxon>Brassiceae</taxon>
        <taxon>Raphanus</taxon>
    </lineage>
</organism>
<feature type="region of interest" description="Disordered" evidence="1">
    <location>
        <begin position="1"/>
        <end position="57"/>
    </location>
</feature>